<sequence length="664" mass="70604">MVTAVLLRLSVVAALVGLSVQQKDPLKDFCRRFGHQTALVDHKLYIDGGLINYNPIPQNPLNYTNTNLLYADLNVDNQGMPNEYNNLTKPASVPSVAGGILWPDTVNKYFYLYGGEFQGSPEGFTMWQYDAIYDKWASLPPDVTQSGIQRASFGAGAVQQQTGMAFWYGGWLNNATVPSFGPPQVALSNLLTYNMLKNTWTNTTGPDSIGRAEGVMVYIPASDGGMLVYFGGVQQAYNNGTWTGVPMSQIFLYDIANAKWYTQTATGNVPDMRRRFCAGATWAQDQSSYNIYLYGGASMPPNTVGFDDIYILSLPSFTWIKWYPTEPGQGYPHHSLSCTVVDGAQMLVMGGTFPNSTDCDVPGVFAFHNMDLGKQNSDNAKWALFSPNKTGYKVPGEITAEIGGTALGGATLRAPKAGYDYRDLGTYFQRTYQPASARTPTRAIPTSTGPATHSPSTKPKHIGAIAGGAAAGGILLLALLALLLVCLKKRRARRAAAATPPPPHAEMYHGPQSPHAPQYYPPPQAPVQLPDSYPPSELPAAAGYGYASPPPGAVHKASPSLDKPPYTGSPSPHGASPPPQHMQAGPSPPTWGYGQSPPGPSPPGVSPGYGGQGGGAPGVSPGYGGQGGAPPYDYGRQGQYAQPQPGYFPVPQGSPTGPGYLPGR</sequence>
<dbReference type="InterPro" id="IPR015915">
    <property type="entry name" value="Kelch-typ_b-propeller"/>
</dbReference>
<evidence type="ECO:0000313" key="8">
    <source>
        <dbReference type="EMBL" id="KAF2398260.1"/>
    </source>
</evidence>
<protein>
    <recommendedName>
        <fullName evidence="7">Attractin/MKLN-like beta-propeller domain-containing protein</fullName>
    </recommendedName>
</protein>
<evidence type="ECO:0000256" key="6">
    <source>
        <dbReference type="SAM" id="SignalP"/>
    </source>
</evidence>
<feature type="region of interest" description="Disordered" evidence="4">
    <location>
        <begin position="432"/>
        <end position="459"/>
    </location>
</feature>
<dbReference type="PANTHER" id="PTHR47435:SF4">
    <property type="entry name" value="KELCH REPEAT PROTEIN (AFU_ORTHOLOGUE AFUA_5G12780)"/>
    <property type="match status" value="1"/>
</dbReference>
<evidence type="ECO:0000256" key="2">
    <source>
        <dbReference type="ARBA" id="ARBA00022737"/>
    </source>
</evidence>
<dbReference type="EMBL" id="ML996700">
    <property type="protein sequence ID" value="KAF2398260.1"/>
    <property type="molecule type" value="Genomic_DNA"/>
</dbReference>
<keyword evidence="2" id="KW-0677">Repeat</keyword>
<feature type="transmembrane region" description="Helical" evidence="5">
    <location>
        <begin position="462"/>
        <end position="487"/>
    </location>
</feature>
<dbReference type="InterPro" id="IPR056737">
    <property type="entry name" value="Beta-prop_ATRN-MKLN-like"/>
</dbReference>
<organism evidence="8 9">
    <name type="scientific">Trichodelitschia bisporula</name>
    <dbReference type="NCBI Taxonomy" id="703511"/>
    <lineage>
        <taxon>Eukaryota</taxon>
        <taxon>Fungi</taxon>
        <taxon>Dikarya</taxon>
        <taxon>Ascomycota</taxon>
        <taxon>Pezizomycotina</taxon>
        <taxon>Dothideomycetes</taxon>
        <taxon>Dothideomycetes incertae sedis</taxon>
        <taxon>Phaeotrichales</taxon>
        <taxon>Phaeotrichaceae</taxon>
        <taxon>Trichodelitschia</taxon>
    </lineage>
</organism>
<keyword evidence="6" id="KW-0732">Signal</keyword>
<keyword evidence="9" id="KW-1185">Reference proteome</keyword>
<dbReference type="Gene3D" id="2.120.10.80">
    <property type="entry name" value="Kelch-type beta propeller"/>
    <property type="match status" value="1"/>
</dbReference>
<evidence type="ECO:0000256" key="3">
    <source>
        <dbReference type="ARBA" id="ARBA00023004"/>
    </source>
</evidence>
<evidence type="ECO:0000256" key="4">
    <source>
        <dbReference type="SAM" id="MobiDB-lite"/>
    </source>
</evidence>
<gene>
    <name evidence="8" type="ORF">EJ06DRAFT_558116</name>
</gene>
<keyword evidence="5" id="KW-1133">Transmembrane helix</keyword>
<dbReference type="PANTHER" id="PTHR47435">
    <property type="entry name" value="KELCH REPEAT PROTEIN (AFU_ORTHOLOGUE AFUA_5G12780)"/>
    <property type="match status" value="1"/>
</dbReference>
<dbReference type="InterPro" id="IPR011043">
    <property type="entry name" value="Gal_Oxase/kelch_b-propeller"/>
</dbReference>
<evidence type="ECO:0000313" key="9">
    <source>
        <dbReference type="Proteomes" id="UP000799640"/>
    </source>
</evidence>
<feature type="region of interest" description="Disordered" evidence="4">
    <location>
        <begin position="496"/>
        <end position="664"/>
    </location>
</feature>
<dbReference type="SUPFAM" id="SSF50965">
    <property type="entry name" value="Galactose oxidase, central domain"/>
    <property type="match status" value="1"/>
</dbReference>
<dbReference type="GO" id="GO:0019760">
    <property type="term" value="P:glucosinolate metabolic process"/>
    <property type="evidence" value="ECO:0007669"/>
    <property type="project" value="UniProtKB-ARBA"/>
</dbReference>
<feature type="compositionally biased region" description="Gly residues" evidence="4">
    <location>
        <begin position="607"/>
        <end position="628"/>
    </location>
</feature>
<feature type="chain" id="PRO_5026000966" description="Attractin/MKLN-like beta-propeller domain-containing protein" evidence="6">
    <location>
        <begin position="22"/>
        <end position="664"/>
    </location>
</feature>
<keyword evidence="1" id="KW-0880">Kelch repeat</keyword>
<evidence type="ECO:0000256" key="5">
    <source>
        <dbReference type="SAM" id="Phobius"/>
    </source>
</evidence>
<evidence type="ECO:0000259" key="7">
    <source>
        <dbReference type="Pfam" id="PF24981"/>
    </source>
</evidence>
<feature type="domain" description="Attractin/MKLN-like beta-propeller" evidence="7">
    <location>
        <begin position="110"/>
        <end position="358"/>
    </location>
</feature>
<dbReference type="AlphaFoldDB" id="A0A6G1HQG8"/>
<reference evidence="8" key="1">
    <citation type="journal article" date="2020" name="Stud. Mycol.">
        <title>101 Dothideomycetes genomes: a test case for predicting lifestyles and emergence of pathogens.</title>
        <authorList>
            <person name="Haridas S."/>
            <person name="Albert R."/>
            <person name="Binder M."/>
            <person name="Bloem J."/>
            <person name="Labutti K."/>
            <person name="Salamov A."/>
            <person name="Andreopoulos B."/>
            <person name="Baker S."/>
            <person name="Barry K."/>
            <person name="Bills G."/>
            <person name="Bluhm B."/>
            <person name="Cannon C."/>
            <person name="Castanera R."/>
            <person name="Culley D."/>
            <person name="Daum C."/>
            <person name="Ezra D."/>
            <person name="Gonzalez J."/>
            <person name="Henrissat B."/>
            <person name="Kuo A."/>
            <person name="Liang C."/>
            <person name="Lipzen A."/>
            <person name="Lutzoni F."/>
            <person name="Magnuson J."/>
            <person name="Mondo S."/>
            <person name="Nolan M."/>
            <person name="Ohm R."/>
            <person name="Pangilinan J."/>
            <person name="Park H.-J."/>
            <person name="Ramirez L."/>
            <person name="Alfaro M."/>
            <person name="Sun H."/>
            <person name="Tritt A."/>
            <person name="Yoshinaga Y."/>
            <person name="Zwiers L.-H."/>
            <person name="Turgeon B."/>
            <person name="Goodwin S."/>
            <person name="Spatafora J."/>
            <person name="Crous P."/>
            <person name="Grigoriev I."/>
        </authorList>
    </citation>
    <scope>NUCLEOTIDE SEQUENCE</scope>
    <source>
        <strain evidence="8">CBS 262.69</strain>
    </source>
</reference>
<accession>A0A6G1HQG8</accession>
<proteinExistence type="predicted"/>
<keyword evidence="5" id="KW-0812">Transmembrane</keyword>
<feature type="compositionally biased region" description="Polar residues" evidence="4">
    <location>
        <begin position="432"/>
        <end position="457"/>
    </location>
</feature>
<evidence type="ECO:0000256" key="1">
    <source>
        <dbReference type="ARBA" id="ARBA00022441"/>
    </source>
</evidence>
<keyword evidence="5" id="KW-0472">Membrane</keyword>
<dbReference type="Pfam" id="PF24981">
    <property type="entry name" value="Beta-prop_ATRN-LZTR1"/>
    <property type="match status" value="1"/>
</dbReference>
<dbReference type="Proteomes" id="UP000799640">
    <property type="component" value="Unassembled WGS sequence"/>
</dbReference>
<dbReference type="PRINTS" id="PR01217">
    <property type="entry name" value="PRICHEXTENSN"/>
</dbReference>
<feature type="signal peptide" evidence="6">
    <location>
        <begin position="1"/>
        <end position="21"/>
    </location>
</feature>
<name>A0A6G1HQG8_9PEZI</name>
<dbReference type="OrthoDB" id="10251809at2759"/>
<keyword evidence="3" id="KW-0408">Iron</keyword>